<dbReference type="Proteomes" id="UP001243403">
    <property type="component" value="Unassembled WGS sequence"/>
</dbReference>
<evidence type="ECO:0000313" key="1">
    <source>
        <dbReference type="EMBL" id="MDI5894374.1"/>
    </source>
</evidence>
<protein>
    <submittedName>
        <fullName evidence="1">Uncharacterized protein</fullName>
    </submittedName>
</protein>
<gene>
    <name evidence="1" type="ORF">QLS65_05690</name>
</gene>
<name>A0ABT6V816_9FLAO</name>
<keyword evidence="2" id="KW-1185">Reference proteome</keyword>
<accession>A0ABT6V816</accession>
<sequence length="110" mass="12734">MKIKLKLSEKQINALVYSFGVITKTPTKDRAVKVARSVIDKVALKFKKKQLDVQQGGNLFTRDKKHCFTLEIVEAHYLEQFTILMSEHPLNDYDRNVLRFIGNNLNQQLA</sequence>
<organism evidence="1 2">
    <name type="scientific">Flavobacterium algoritolerans</name>
    <dbReference type="NCBI Taxonomy" id="3041254"/>
    <lineage>
        <taxon>Bacteria</taxon>
        <taxon>Pseudomonadati</taxon>
        <taxon>Bacteroidota</taxon>
        <taxon>Flavobacteriia</taxon>
        <taxon>Flavobacteriales</taxon>
        <taxon>Flavobacteriaceae</taxon>
        <taxon>Flavobacterium</taxon>
    </lineage>
</organism>
<dbReference type="RefSeq" id="WP_282715844.1">
    <property type="nucleotide sequence ID" value="NZ_JASCRZ010000002.1"/>
</dbReference>
<proteinExistence type="predicted"/>
<dbReference type="EMBL" id="JASCRZ010000002">
    <property type="protein sequence ID" value="MDI5894374.1"/>
    <property type="molecule type" value="Genomic_DNA"/>
</dbReference>
<reference evidence="1 2" key="1">
    <citation type="submission" date="2023-04" db="EMBL/GenBank/DDBJ databases">
        <title>Two novel species of Flavobacterium.</title>
        <authorList>
            <person name="Liu Q."/>
            <person name="Xin Y.-H."/>
        </authorList>
    </citation>
    <scope>NUCLEOTIDE SEQUENCE [LARGE SCALE GENOMIC DNA]</scope>
    <source>
        <strain evidence="1 2">LB1P51</strain>
    </source>
</reference>
<comment type="caution">
    <text evidence="1">The sequence shown here is derived from an EMBL/GenBank/DDBJ whole genome shotgun (WGS) entry which is preliminary data.</text>
</comment>
<evidence type="ECO:0000313" key="2">
    <source>
        <dbReference type="Proteomes" id="UP001243403"/>
    </source>
</evidence>